<protein>
    <submittedName>
        <fullName evidence="1">Uncharacterized protein</fullName>
    </submittedName>
</protein>
<keyword evidence="2" id="KW-1185">Reference proteome</keyword>
<dbReference type="EMBL" id="CP033923">
    <property type="protein sequence ID" value="AZA91190.1"/>
    <property type="molecule type" value="Genomic_DNA"/>
</dbReference>
<evidence type="ECO:0000313" key="2">
    <source>
        <dbReference type="Proteomes" id="UP000278288"/>
    </source>
</evidence>
<sequence length="183" mass="21331">MKQIFLFFFLVIIIVNGQNKSKTFSDHCYLPNGEKCPREYATSKMTYGEFKTNFEKKGRVWSKIVTDDLIDVVFKSFTKIPLFVLIDGDKNYSSDRIQELIKMASEDDVYYFGRNHFGVKADIKKFIEKKTLDKNFLLETLGNPNEIKQSLFGGKSTECFIYLKEGVRIYFNNDLAIGFEEIE</sequence>
<dbReference type="AlphaFoldDB" id="A0AAD1DR81"/>
<organism evidence="1 2">
    <name type="scientific">Chryseobacterium nakagawai</name>
    <dbReference type="NCBI Taxonomy" id="1241982"/>
    <lineage>
        <taxon>Bacteria</taxon>
        <taxon>Pseudomonadati</taxon>
        <taxon>Bacteroidota</taxon>
        <taxon>Flavobacteriia</taxon>
        <taxon>Flavobacteriales</taxon>
        <taxon>Weeksellaceae</taxon>
        <taxon>Chryseobacterium group</taxon>
        <taxon>Chryseobacterium</taxon>
    </lineage>
</organism>
<reference evidence="1 2" key="1">
    <citation type="submission" date="2018-11" db="EMBL/GenBank/DDBJ databases">
        <title>Proposal to divide the Flavobacteriaceae and reorganize its genera based on Amino Acid Identity values calculated from whole genome sequences.</title>
        <authorList>
            <person name="Nicholson A.C."/>
            <person name="Gulvik C.A."/>
            <person name="Whitney A.M."/>
            <person name="Humrighouse B.W."/>
            <person name="Bell M."/>
            <person name="Holmes B."/>
            <person name="Steigerwalt A.G."/>
            <person name="Villarma A."/>
            <person name="Sheth M."/>
            <person name="Batra D."/>
            <person name="Pryor J."/>
            <person name="Bernardet J.-F."/>
            <person name="Hugo C."/>
            <person name="Kampfer P."/>
            <person name="Newman J."/>
            <person name="McQuiston J.R."/>
        </authorList>
    </citation>
    <scope>NUCLEOTIDE SEQUENCE [LARGE SCALE GENOMIC DNA]</scope>
    <source>
        <strain evidence="1 2">G0041</strain>
    </source>
</reference>
<name>A0AAD1DR81_CHRNA</name>
<dbReference type="RefSeq" id="WP_123857883.1">
    <property type="nucleotide sequence ID" value="NZ_CP033923.1"/>
</dbReference>
<gene>
    <name evidence="1" type="ORF">EG343_11380</name>
</gene>
<dbReference type="Proteomes" id="UP000278288">
    <property type="component" value="Chromosome"/>
</dbReference>
<accession>A0AAD1DR81</accession>
<dbReference type="KEGG" id="cnk:EG343_11380"/>
<evidence type="ECO:0000313" key="1">
    <source>
        <dbReference type="EMBL" id="AZA91190.1"/>
    </source>
</evidence>
<proteinExistence type="predicted"/>